<dbReference type="InterPro" id="IPR057326">
    <property type="entry name" value="KR_dom"/>
</dbReference>
<evidence type="ECO:0000256" key="3">
    <source>
        <dbReference type="ARBA" id="ARBA00037096"/>
    </source>
</evidence>
<dbReference type="GO" id="GO:0016491">
    <property type="term" value="F:oxidoreductase activity"/>
    <property type="evidence" value="ECO:0007669"/>
    <property type="project" value="UniProtKB-KW"/>
</dbReference>
<name>A0A9N6WST8_9CRUS</name>
<keyword evidence="5" id="KW-0812">Transmembrane</keyword>
<protein>
    <submittedName>
        <fullName evidence="7">EOG090X07KM</fullName>
    </submittedName>
</protein>
<dbReference type="SUPFAM" id="SSF51735">
    <property type="entry name" value="NAD(P)-binding Rossmann-fold domains"/>
    <property type="match status" value="1"/>
</dbReference>
<evidence type="ECO:0000259" key="6">
    <source>
        <dbReference type="SMART" id="SM00822"/>
    </source>
</evidence>
<dbReference type="PRINTS" id="PR00081">
    <property type="entry name" value="GDHRDH"/>
</dbReference>
<dbReference type="InterPro" id="IPR002347">
    <property type="entry name" value="SDR_fam"/>
</dbReference>
<dbReference type="GO" id="GO:0006629">
    <property type="term" value="P:lipid metabolic process"/>
    <property type="evidence" value="ECO:0007669"/>
    <property type="project" value="UniProtKB-ARBA"/>
</dbReference>
<dbReference type="CDD" id="cd05332">
    <property type="entry name" value="11beta-HSD1_like_SDR_c"/>
    <property type="match status" value="1"/>
</dbReference>
<evidence type="ECO:0000256" key="4">
    <source>
        <dbReference type="RuleBase" id="RU000363"/>
    </source>
</evidence>
<evidence type="ECO:0000256" key="2">
    <source>
        <dbReference type="ARBA" id="ARBA00023002"/>
    </source>
</evidence>
<organism evidence="7">
    <name type="scientific">Lynceus sp. MCZ IZ 141354</name>
    <dbReference type="NCBI Taxonomy" id="1930659"/>
    <lineage>
        <taxon>Eukaryota</taxon>
        <taxon>Metazoa</taxon>
        <taxon>Ecdysozoa</taxon>
        <taxon>Arthropoda</taxon>
        <taxon>Crustacea</taxon>
        <taxon>Branchiopoda</taxon>
        <taxon>Diplostraca</taxon>
        <taxon>Laevicaudata</taxon>
        <taxon>Lynceidae</taxon>
        <taxon>Lynceus</taxon>
    </lineage>
</organism>
<dbReference type="InterPro" id="IPR020904">
    <property type="entry name" value="Sc_DH/Rdtase_CS"/>
</dbReference>
<dbReference type="PANTHER" id="PTHR44196">
    <property type="entry name" value="DEHYDROGENASE/REDUCTASE SDR FAMILY MEMBER 7B"/>
    <property type="match status" value="1"/>
</dbReference>
<evidence type="ECO:0000256" key="1">
    <source>
        <dbReference type="ARBA" id="ARBA00006484"/>
    </source>
</evidence>
<dbReference type="GO" id="GO:0016020">
    <property type="term" value="C:membrane"/>
    <property type="evidence" value="ECO:0007669"/>
    <property type="project" value="TreeGrafter"/>
</dbReference>
<dbReference type="PROSITE" id="PS00061">
    <property type="entry name" value="ADH_SHORT"/>
    <property type="match status" value="1"/>
</dbReference>
<dbReference type="PANTHER" id="PTHR44196:SF1">
    <property type="entry name" value="DEHYDROGENASE_REDUCTASE SDR FAMILY MEMBER 7B"/>
    <property type="match status" value="1"/>
</dbReference>
<keyword evidence="2" id="KW-0560">Oxidoreductase</keyword>
<dbReference type="EMBL" id="OC988923">
    <property type="protein sequence ID" value="CAG4645578.1"/>
    <property type="molecule type" value="Genomic_DNA"/>
</dbReference>
<keyword evidence="5" id="KW-1133">Transmembrane helix</keyword>
<dbReference type="AlphaFoldDB" id="A0A9N6WST8"/>
<comment type="similarity">
    <text evidence="1 4">Belongs to the short-chain dehydrogenases/reductases (SDR) family.</text>
</comment>
<dbReference type="InterPro" id="IPR036291">
    <property type="entry name" value="NAD(P)-bd_dom_sf"/>
</dbReference>
<sequence length="349" mass="38273">MDTDETDSGPVLPLGSVEAPSKATSESVTLSSSPLTSKFYFIYNSLVTVTLLPLTIIIASIQLFSFLYKYAFSRKSLEGKIVLLTGASSGLGEALAKALYQEGCRLILASRNTRALEKCRLKLLTLRRENVYPPTILNLDLSKIHELPQKAQQALSIYGNIDILINNAGISYRGEIINTQIDVDMELMNVNYFGQVNLTKHILPSMIENNNGNIVMIGSVQGRIGIPFRSAYAASKHALQAFSDCLRAEVKSYGINVTVINPGYIRTNLSLNAVTGDGSRYGILDATTASGMDPDVAATKIIQAIKSNKKELLLCPLQPRVALHLRNCCPSSYHCLMAWRAKKEKQKNL</sequence>
<evidence type="ECO:0000313" key="7">
    <source>
        <dbReference type="EMBL" id="CAG4645578.1"/>
    </source>
</evidence>
<proteinExistence type="inferred from homology"/>
<feature type="transmembrane region" description="Helical" evidence="5">
    <location>
        <begin position="40"/>
        <end position="68"/>
    </location>
</feature>
<accession>A0A9N6WST8</accession>
<dbReference type="PRINTS" id="PR00080">
    <property type="entry name" value="SDRFAMILY"/>
</dbReference>
<gene>
    <name evidence="7" type="primary">EOG090X07KM</name>
</gene>
<keyword evidence="5" id="KW-0472">Membrane</keyword>
<comment type="function">
    <text evidence="3">Putative oxidoreductase.</text>
</comment>
<dbReference type="SMART" id="SM00822">
    <property type="entry name" value="PKS_KR"/>
    <property type="match status" value="1"/>
</dbReference>
<evidence type="ECO:0000256" key="5">
    <source>
        <dbReference type="SAM" id="Phobius"/>
    </source>
</evidence>
<dbReference type="Gene3D" id="3.40.50.720">
    <property type="entry name" value="NAD(P)-binding Rossmann-like Domain"/>
    <property type="match status" value="1"/>
</dbReference>
<dbReference type="Pfam" id="PF00106">
    <property type="entry name" value="adh_short"/>
    <property type="match status" value="1"/>
</dbReference>
<feature type="domain" description="Ketoreductase" evidence="6">
    <location>
        <begin position="80"/>
        <end position="268"/>
    </location>
</feature>
<reference evidence="7" key="1">
    <citation type="submission" date="2021-04" db="EMBL/GenBank/DDBJ databases">
        <authorList>
            <person name="Cornetti L."/>
        </authorList>
    </citation>
    <scope>NUCLEOTIDE SEQUENCE</scope>
</reference>